<dbReference type="GO" id="GO:0034553">
    <property type="term" value="P:mitochondrial respiratory chain complex II assembly"/>
    <property type="evidence" value="ECO:0007669"/>
    <property type="project" value="TreeGrafter"/>
</dbReference>
<accession>A0AAD9IHU2</accession>
<dbReference type="InterPro" id="IPR005631">
    <property type="entry name" value="SDH"/>
</dbReference>
<dbReference type="SUPFAM" id="SSF109910">
    <property type="entry name" value="YgfY-like"/>
    <property type="match status" value="1"/>
</dbReference>
<dbReference type="GO" id="GO:0005739">
    <property type="term" value="C:mitochondrion"/>
    <property type="evidence" value="ECO:0007669"/>
    <property type="project" value="TreeGrafter"/>
</dbReference>
<dbReference type="PANTHER" id="PTHR12469">
    <property type="entry name" value="PROTEIN EMI5 HOMOLOG, MITOCHONDRIAL"/>
    <property type="match status" value="1"/>
</dbReference>
<dbReference type="Proteomes" id="UP001255856">
    <property type="component" value="Unassembled WGS sequence"/>
</dbReference>
<feature type="region of interest" description="Disordered" evidence="2">
    <location>
        <begin position="68"/>
        <end position="87"/>
    </location>
</feature>
<dbReference type="AlphaFoldDB" id="A0AAD9IHU2"/>
<dbReference type="GO" id="GO:0006099">
    <property type="term" value="P:tricarboxylic acid cycle"/>
    <property type="evidence" value="ECO:0007669"/>
    <property type="project" value="TreeGrafter"/>
</dbReference>
<keyword evidence="4" id="KW-1185">Reference proteome</keyword>
<evidence type="ECO:0000256" key="2">
    <source>
        <dbReference type="SAM" id="MobiDB-lite"/>
    </source>
</evidence>
<dbReference type="PANTHER" id="PTHR12469:SF2">
    <property type="entry name" value="SUCCINATE DEHYDROGENASE ASSEMBLY FACTOR 2, MITOCHONDRIAL"/>
    <property type="match status" value="1"/>
</dbReference>
<dbReference type="Gene3D" id="1.10.150.250">
    <property type="entry name" value="Flavinator of succinate dehydrogenase"/>
    <property type="match status" value="1"/>
</dbReference>
<evidence type="ECO:0000313" key="4">
    <source>
        <dbReference type="Proteomes" id="UP001255856"/>
    </source>
</evidence>
<name>A0AAD9IHU2_PROWI</name>
<dbReference type="Pfam" id="PF03937">
    <property type="entry name" value="Sdh5"/>
    <property type="match status" value="1"/>
</dbReference>
<comment type="caution">
    <text evidence="3">The sequence shown here is derived from an EMBL/GenBank/DDBJ whole genome shotgun (WGS) entry which is preliminary data.</text>
</comment>
<protein>
    <submittedName>
        <fullName evidence="3">Uncharacterized protein</fullName>
    </submittedName>
</protein>
<reference evidence="3" key="1">
    <citation type="submission" date="2021-01" db="EMBL/GenBank/DDBJ databases">
        <authorList>
            <person name="Eckstrom K.M.E."/>
        </authorList>
    </citation>
    <scope>NUCLEOTIDE SEQUENCE</scope>
    <source>
        <strain evidence="3">UVCC 0001</strain>
    </source>
</reference>
<evidence type="ECO:0000256" key="1">
    <source>
        <dbReference type="ARBA" id="ARBA00023186"/>
    </source>
</evidence>
<evidence type="ECO:0000313" key="3">
    <source>
        <dbReference type="EMBL" id="KAK2077921.1"/>
    </source>
</evidence>
<dbReference type="InterPro" id="IPR036714">
    <property type="entry name" value="SDH_sf"/>
</dbReference>
<organism evidence="3 4">
    <name type="scientific">Prototheca wickerhamii</name>
    <dbReference type="NCBI Taxonomy" id="3111"/>
    <lineage>
        <taxon>Eukaryota</taxon>
        <taxon>Viridiplantae</taxon>
        <taxon>Chlorophyta</taxon>
        <taxon>core chlorophytes</taxon>
        <taxon>Trebouxiophyceae</taxon>
        <taxon>Chlorellales</taxon>
        <taxon>Chlorellaceae</taxon>
        <taxon>Prototheca</taxon>
    </lineage>
</organism>
<gene>
    <name evidence="3" type="ORF">QBZ16_003789</name>
</gene>
<sequence length="87" mass="9973">MSSTQLEAYRNVLAEENPDLFKWLTNQLPTPEHLQRNEAYRMLYKSVQGTLDENSVVSTRATPGQDWVRGWDDLKRGPLAPSEPAQE</sequence>
<keyword evidence="1" id="KW-0143">Chaperone</keyword>
<dbReference type="EMBL" id="JASFZW010000005">
    <property type="protein sequence ID" value="KAK2077921.1"/>
    <property type="molecule type" value="Genomic_DNA"/>
</dbReference>
<proteinExistence type="predicted"/>
<dbReference type="GO" id="GO:0006121">
    <property type="term" value="P:mitochondrial electron transport, succinate to ubiquinone"/>
    <property type="evidence" value="ECO:0007669"/>
    <property type="project" value="TreeGrafter"/>
</dbReference>